<dbReference type="Proteomes" id="UP001140011">
    <property type="component" value="Unassembled WGS sequence"/>
</dbReference>
<comment type="caution">
    <text evidence="5">The sequence shown here is derived from an EMBL/GenBank/DDBJ whole genome shotgun (WGS) entry which is preliminary data.</text>
</comment>
<dbReference type="InterPro" id="IPR051480">
    <property type="entry name" value="Endocytic_GEF_Adapter"/>
</dbReference>
<dbReference type="SUPFAM" id="SSF48065">
    <property type="entry name" value="DBL homology domain (DH-domain)"/>
    <property type="match status" value="1"/>
</dbReference>
<feature type="compositionally biased region" description="Polar residues" evidence="3">
    <location>
        <begin position="291"/>
        <end position="304"/>
    </location>
</feature>
<evidence type="ECO:0000256" key="1">
    <source>
        <dbReference type="ARBA" id="ARBA00004496"/>
    </source>
</evidence>
<proteinExistence type="predicted"/>
<dbReference type="EMBL" id="JANBUH010001783">
    <property type="protein sequence ID" value="KAJ2742651.1"/>
    <property type="molecule type" value="Genomic_DNA"/>
</dbReference>
<evidence type="ECO:0000313" key="6">
    <source>
        <dbReference type="Proteomes" id="UP001140011"/>
    </source>
</evidence>
<dbReference type="InterPro" id="IPR035899">
    <property type="entry name" value="DBL_dom_sf"/>
</dbReference>
<dbReference type="Gene3D" id="1.20.900.10">
    <property type="entry name" value="Dbl homology (DH) domain"/>
    <property type="match status" value="1"/>
</dbReference>
<keyword evidence="6" id="KW-1185">Reference proteome</keyword>
<sequence length="328" mass="36151">MLSLFSPRGDRRTPSSNKHLTQSTSCLTERKSPQPAPVLRPKPATNEQLDYPVPPRTRSLLIYSRKRANSRATFRSQVEEDEKARLSAIYNEYQRTEPAAATTAPSREDSARPSRNSSLLAKQPHSPSAPPPLSVNTHAQVLPSAATTAAIADTALLAPTPFVDPASDVASQDALSTVEDPVLELRDKERQRETKRKAALFELVDTERSYTNDLRMVVELFLLPIQLLGNRKIVDVIFGDMVKITEMNGKMYIDMITRLGPLACKVDPERASRNRRKKKNAIRPSGVSHLSGPSRSVLQGSTLRSPTSPSVSISASTTMSRRLSNSNN</sequence>
<reference evidence="5" key="1">
    <citation type="submission" date="2022-07" db="EMBL/GenBank/DDBJ databases">
        <title>Phylogenomic reconstructions and comparative analyses of Kickxellomycotina fungi.</title>
        <authorList>
            <person name="Reynolds N.K."/>
            <person name="Stajich J.E."/>
            <person name="Barry K."/>
            <person name="Grigoriev I.V."/>
            <person name="Crous P."/>
            <person name="Smith M.E."/>
        </authorList>
    </citation>
    <scope>NUCLEOTIDE SEQUENCE</scope>
    <source>
        <strain evidence="5">BCRC 34297</strain>
    </source>
</reference>
<organism evidence="5 6">
    <name type="scientific">Coemansia pectinata</name>
    <dbReference type="NCBI Taxonomy" id="1052879"/>
    <lineage>
        <taxon>Eukaryota</taxon>
        <taxon>Fungi</taxon>
        <taxon>Fungi incertae sedis</taxon>
        <taxon>Zoopagomycota</taxon>
        <taxon>Kickxellomycotina</taxon>
        <taxon>Kickxellomycetes</taxon>
        <taxon>Kickxellales</taxon>
        <taxon>Kickxellaceae</taxon>
        <taxon>Coemansia</taxon>
    </lineage>
</organism>
<evidence type="ECO:0000256" key="3">
    <source>
        <dbReference type="SAM" id="MobiDB-lite"/>
    </source>
</evidence>
<feature type="region of interest" description="Disordered" evidence="3">
    <location>
        <begin position="269"/>
        <end position="328"/>
    </location>
</feature>
<accession>A0A9W8GLS4</accession>
<dbReference type="GO" id="GO:0005085">
    <property type="term" value="F:guanyl-nucleotide exchange factor activity"/>
    <property type="evidence" value="ECO:0007669"/>
    <property type="project" value="InterPro"/>
</dbReference>
<dbReference type="AlphaFoldDB" id="A0A9W8GLS4"/>
<dbReference type="InterPro" id="IPR000219">
    <property type="entry name" value="DH_dom"/>
</dbReference>
<feature type="compositionally biased region" description="Low complexity" evidence="3">
    <location>
        <begin position="305"/>
        <end position="320"/>
    </location>
</feature>
<name>A0A9W8GLS4_9FUNG</name>
<dbReference type="PANTHER" id="PTHR46006:SF6">
    <property type="entry name" value="INTERSECTIN-2 ISOFORM X1"/>
    <property type="match status" value="1"/>
</dbReference>
<evidence type="ECO:0000259" key="4">
    <source>
        <dbReference type="PROSITE" id="PS50010"/>
    </source>
</evidence>
<keyword evidence="2" id="KW-0963">Cytoplasm</keyword>
<feature type="region of interest" description="Disordered" evidence="3">
    <location>
        <begin position="93"/>
        <end position="136"/>
    </location>
</feature>
<evidence type="ECO:0000313" key="5">
    <source>
        <dbReference type="EMBL" id="KAJ2742651.1"/>
    </source>
</evidence>
<dbReference type="Pfam" id="PF00621">
    <property type="entry name" value="RhoGEF"/>
    <property type="match status" value="1"/>
</dbReference>
<feature type="non-terminal residue" evidence="5">
    <location>
        <position position="328"/>
    </location>
</feature>
<feature type="compositionally biased region" description="Polar residues" evidence="3">
    <location>
        <begin position="14"/>
        <end position="27"/>
    </location>
</feature>
<comment type="subcellular location">
    <subcellularLocation>
        <location evidence="1">Cytoplasm</location>
    </subcellularLocation>
</comment>
<dbReference type="PANTHER" id="PTHR46006">
    <property type="entry name" value="RHO GUANINE NUCLEOTIDE EXCHANGE FACTOR AT 64C, ISOFORM A"/>
    <property type="match status" value="1"/>
</dbReference>
<gene>
    <name evidence="5" type="ORF">GGI19_006789</name>
</gene>
<evidence type="ECO:0000256" key="2">
    <source>
        <dbReference type="ARBA" id="ARBA00022490"/>
    </source>
</evidence>
<feature type="domain" description="DH" evidence="4">
    <location>
        <begin position="195"/>
        <end position="259"/>
    </location>
</feature>
<dbReference type="OrthoDB" id="1716625at2759"/>
<dbReference type="PROSITE" id="PS50010">
    <property type="entry name" value="DH_2"/>
    <property type="match status" value="1"/>
</dbReference>
<protein>
    <recommendedName>
        <fullName evidence="4">DH domain-containing protein</fullName>
    </recommendedName>
</protein>
<feature type="region of interest" description="Disordered" evidence="3">
    <location>
        <begin position="1"/>
        <end position="53"/>
    </location>
</feature>
<dbReference type="GO" id="GO:0005737">
    <property type="term" value="C:cytoplasm"/>
    <property type="evidence" value="ECO:0007669"/>
    <property type="project" value="UniProtKB-SubCell"/>
</dbReference>
<dbReference type="GO" id="GO:0035025">
    <property type="term" value="P:positive regulation of Rho protein signal transduction"/>
    <property type="evidence" value="ECO:0007669"/>
    <property type="project" value="TreeGrafter"/>
</dbReference>